<feature type="transmembrane region" description="Helical" evidence="6">
    <location>
        <begin position="46"/>
        <end position="65"/>
    </location>
</feature>
<feature type="transmembrane region" description="Helical" evidence="6">
    <location>
        <begin position="262"/>
        <end position="286"/>
    </location>
</feature>
<evidence type="ECO:0000259" key="7">
    <source>
        <dbReference type="PROSITE" id="PS50850"/>
    </source>
</evidence>
<organism evidence="8 9">
    <name type="scientific">Megasphaera stantonii</name>
    <dbReference type="NCBI Taxonomy" id="2144175"/>
    <lineage>
        <taxon>Bacteria</taxon>
        <taxon>Bacillati</taxon>
        <taxon>Bacillota</taxon>
        <taxon>Negativicutes</taxon>
        <taxon>Veillonellales</taxon>
        <taxon>Veillonellaceae</taxon>
        <taxon>Megasphaera</taxon>
    </lineage>
</organism>
<dbReference type="Pfam" id="PF07690">
    <property type="entry name" value="MFS_1"/>
    <property type="match status" value="2"/>
</dbReference>
<feature type="transmembrane region" description="Helical" evidence="6">
    <location>
        <begin position="326"/>
        <end position="345"/>
    </location>
</feature>
<proteinExistence type="predicted"/>
<evidence type="ECO:0000256" key="5">
    <source>
        <dbReference type="ARBA" id="ARBA00023136"/>
    </source>
</evidence>
<feature type="domain" description="Major facilitator superfamily (MFS) profile" evidence="7">
    <location>
        <begin position="11"/>
        <end position="451"/>
    </location>
</feature>
<feature type="transmembrane region" description="Helical" evidence="6">
    <location>
        <begin position="222"/>
        <end position="242"/>
    </location>
</feature>
<evidence type="ECO:0000256" key="1">
    <source>
        <dbReference type="ARBA" id="ARBA00004651"/>
    </source>
</evidence>
<keyword evidence="3 6" id="KW-0812">Transmembrane</keyword>
<dbReference type="InterPro" id="IPR011701">
    <property type="entry name" value="MFS"/>
</dbReference>
<evidence type="ECO:0000313" key="8">
    <source>
        <dbReference type="EMBL" id="AXL20171.1"/>
    </source>
</evidence>
<dbReference type="KEGG" id="meg:DKB62_00520"/>
<evidence type="ECO:0000313" key="9">
    <source>
        <dbReference type="Proteomes" id="UP000254337"/>
    </source>
</evidence>
<feature type="transmembrane region" description="Helical" evidence="6">
    <location>
        <begin position="427"/>
        <end position="447"/>
    </location>
</feature>
<keyword evidence="4 6" id="KW-1133">Transmembrane helix</keyword>
<dbReference type="EMBL" id="CP029462">
    <property type="protein sequence ID" value="AXL20171.1"/>
    <property type="molecule type" value="Genomic_DNA"/>
</dbReference>
<keyword evidence="2" id="KW-0813">Transport</keyword>
<accession>A0A346AWC8</accession>
<feature type="transmembrane region" description="Helical" evidence="6">
    <location>
        <begin position="77"/>
        <end position="100"/>
    </location>
</feature>
<evidence type="ECO:0000256" key="6">
    <source>
        <dbReference type="SAM" id="Phobius"/>
    </source>
</evidence>
<dbReference type="PANTHER" id="PTHR42718">
    <property type="entry name" value="MAJOR FACILITATOR SUPERFAMILY MULTIDRUG TRANSPORTER MFSC"/>
    <property type="match status" value="1"/>
</dbReference>
<feature type="transmembrane region" description="Helical" evidence="6">
    <location>
        <begin position="106"/>
        <end position="126"/>
    </location>
</feature>
<dbReference type="Gene3D" id="1.20.1250.20">
    <property type="entry name" value="MFS general substrate transporter like domains"/>
    <property type="match status" value="1"/>
</dbReference>
<sequence length="451" mass="48779">MVPHLSYENRILAIVMIVSFINPFTSSALNLALPDIGLTYKVTESHLGWVIEVFLIASTICIMPIGKLADKFGKRRVFLWGASIFMISSLGVSLISSIYGLIALRVLQGIGSACIFATSFAIITLVYPPERRGKAMGFTVSAVYCGLSLGPVIGGFLNYYCGWKSIFYFIAFFCAVAVLSTIAFMKEEWIADTKGKFDTAGAIAYSIALVLMMFGLSEILNLGYAKYVLLGGMALFALFLCWEKRQTNPIIPIQLFLRNRTFSCSSFAAMLNYSATFAISFLLSMYLQRILGFTSRDAGLVLLLQPILMAVLSPVTGSLSDHVSAALLSSAGMGCIAVGLAFLAYDVPLQSVWVLLACLMIIGIGFSLFTAPNNNAIMESVPKEYVGMASSMIGTVRLVGQVLSVAIVTLVMSRTGEGGEAMLTDNIQLAFIIFTILCIVGILPSMVRSKK</sequence>
<dbReference type="InterPro" id="IPR036259">
    <property type="entry name" value="MFS_trans_sf"/>
</dbReference>
<gene>
    <name evidence="8" type="ORF">DKB62_00520</name>
</gene>
<evidence type="ECO:0000256" key="2">
    <source>
        <dbReference type="ARBA" id="ARBA00022448"/>
    </source>
</evidence>
<protein>
    <submittedName>
        <fullName evidence="8">MFS transporter</fullName>
    </submittedName>
</protein>
<keyword evidence="5 6" id="KW-0472">Membrane</keyword>
<evidence type="ECO:0000256" key="3">
    <source>
        <dbReference type="ARBA" id="ARBA00022692"/>
    </source>
</evidence>
<dbReference type="PANTHER" id="PTHR42718:SF9">
    <property type="entry name" value="MAJOR FACILITATOR SUPERFAMILY MULTIDRUG TRANSPORTER MFSC"/>
    <property type="match status" value="1"/>
</dbReference>
<reference evidence="8 9" key="1">
    <citation type="submission" date="2018-05" db="EMBL/GenBank/DDBJ databases">
        <title>Complete genome sequence of Megasphaera sp. AJH120T, isolated from the ceca of a chicken.</title>
        <authorList>
            <person name="Maki J."/>
            <person name="Looft T."/>
        </authorList>
    </citation>
    <scope>NUCLEOTIDE SEQUENCE [LARGE SCALE GENOMIC DNA]</scope>
    <source>
        <strain evidence="8 9">AJH120</strain>
    </source>
</reference>
<dbReference type="SUPFAM" id="SSF103473">
    <property type="entry name" value="MFS general substrate transporter"/>
    <property type="match status" value="1"/>
</dbReference>
<dbReference type="Gene3D" id="1.20.1720.10">
    <property type="entry name" value="Multidrug resistance protein D"/>
    <property type="match status" value="1"/>
</dbReference>
<keyword evidence="9" id="KW-1185">Reference proteome</keyword>
<feature type="transmembrane region" description="Helical" evidence="6">
    <location>
        <begin position="138"/>
        <end position="160"/>
    </location>
</feature>
<comment type="subcellular location">
    <subcellularLocation>
        <location evidence="1">Cell membrane</location>
        <topology evidence="1">Multi-pass membrane protein</topology>
    </subcellularLocation>
</comment>
<feature type="transmembrane region" description="Helical" evidence="6">
    <location>
        <begin position="166"/>
        <end position="185"/>
    </location>
</feature>
<dbReference type="PROSITE" id="PS50850">
    <property type="entry name" value="MFS"/>
    <property type="match status" value="1"/>
</dbReference>
<feature type="transmembrane region" description="Helical" evidence="6">
    <location>
        <begin position="351"/>
        <end position="371"/>
    </location>
</feature>
<dbReference type="CDD" id="cd17321">
    <property type="entry name" value="MFS_MMR_MDR_like"/>
    <property type="match status" value="1"/>
</dbReference>
<dbReference type="OrthoDB" id="102502at2"/>
<feature type="transmembrane region" description="Helical" evidence="6">
    <location>
        <begin position="12"/>
        <end position="34"/>
    </location>
</feature>
<name>A0A346AWC8_9FIRM</name>
<dbReference type="AlphaFoldDB" id="A0A346AWC8"/>
<feature type="transmembrane region" description="Helical" evidence="6">
    <location>
        <begin position="392"/>
        <end position="412"/>
    </location>
</feature>
<evidence type="ECO:0000256" key="4">
    <source>
        <dbReference type="ARBA" id="ARBA00022989"/>
    </source>
</evidence>
<dbReference type="PRINTS" id="PR01036">
    <property type="entry name" value="TCRTETB"/>
</dbReference>
<dbReference type="GO" id="GO:0022857">
    <property type="term" value="F:transmembrane transporter activity"/>
    <property type="evidence" value="ECO:0007669"/>
    <property type="project" value="InterPro"/>
</dbReference>
<dbReference type="InterPro" id="IPR020846">
    <property type="entry name" value="MFS_dom"/>
</dbReference>
<dbReference type="GO" id="GO:0005886">
    <property type="term" value="C:plasma membrane"/>
    <property type="evidence" value="ECO:0007669"/>
    <property type="project" value="UniProtKB-SubCell"/>
</dbReference>
<feature type="transmembrane region" description="Helical" evidence="6">
    <location>
        <begin position="298"/>
        <end position="319"/>
    </location>
</feature>
<feature type="transmembrane region" description="Helical" evidence="6">
    <location>
        <begin position="197"/>
        <end position="216"/>
    </location>
</feature>
<dbReference type="Proteomes" id="UP000254337">
    <property type="component" value="Chromosome"/>
</dbReference>